<dbReference type="EMBL" id="VDUX01000004">
    <property type="protein sequence ID" value="TXL60846.1"/>
    <property type="molecule type" value="Genomic_DNA"/>
</dbReference>
<keyword evidence="1" id="KW-0472">Membrane</keyword>
<evidence type="ECO:0000313" key="2">
    <source>
        <dbReference type="EMBL" id="TXL60846.1"/>
    </source>
</evidence>
<evidence type="ECO:0008006" key="4">
    <source>
        <dbReference type="Google" id="ProtNLM"/>
    </source>
</evidence>
<dbReference type="RefSeq" id="WP_147686508.1">
    <property type="nucleotide sequence ID" value="NZ_VDUX01000004.1"/>
</dbReference>
<keyword evidence="1" id="KW-0812">Transmembrane</keyword>
<accession>A0A5C8NIB2</accession>
<gene>
    <name evidence="2" type="ORF">FHP06_10510</name>
</gene>
<name>A0A5C8NIB2_9ACTN</name>
<dbReference type="AlphaFoldDB" id="A0A5C8NIB2"/>
<proteinExistence type="predicted"/>
<keyword evidence="3" id="KW-1185">Reference proteome</keyword>
<reference evidence="2 3" key="1">
    <citation type="submission" date="2019-06" db="EMBL/GenBank/DDBJ databases">
        <title>Aeromicrobium sp. nov., isolated from a maize field.</title>
        <authorList>
            <person name="Lin S.-Y."/>
            <person name="Tsai C.-F."/>
            <person name="Young C.-C."/>
        </authorList>
    </citation>
    <scope>NUCLEOTIDE SEQUENCE [LARGE SCALE GENOMIC DNA]</scope>
    <source>
        <strain evidence="2 3">CC-CFT486</strain>
    </source>
</reference>
<protein>
    <recommendedName>
        <fullName evidence="4">DUF2335 domain-containing protein</fullName>
    </recommendedName>
</protein>
<evidence type="ECO:0000313" key="3">
    <source>
        <dbReference type="Proteomes" id="UP000321571"/>
    </source>
</evidence>
<comment type="caution">
    <text evidence="2">The sequence shown here is derived from an EMBL/GenBank/DDBJ whole genome shotgun (WGS) entry which is preliminary data.</text>
</comment>
<keyword evidence="1" id="KW-1133">Transmembrane helix</keyword>
<organism evidence="2 3">
    <name type="scientific">Aeromicrobium terrae</name>
    <dbReference type="NCBI Taxonomy" id="2498846"/>
    <lineage>
        <taxon>Bacteria</taxon>
        <taxon>Bacillati</taxon>
        <taxon>Actinomycetota</taxon>
        <taxon>Actinomycetes</taxon>
        <taxon>Propionibacteriales</taxon>
        <taxon>Nocardioidaceae</taxon>
        <taxon>Aeromicrobium</taxon>
    </lineage>
</organism>
<sequence length="132" mass="14359">MSDLSPVSEAIARELARRPRPNSFSERAFQALLATQDEYVEDLSIEAIRIARREESDSVSEAQVHHARAMLQSRSKRVAWLELLGGVLAGGGFAQTLTNFVASNNPEPLSWVVSSLILGAGLLMLGASIARR</sequence>
<feature type="transmembrane region" description="Helical" evidence="1">
    <location>
        <begin position="78"/>
        <end position="97"/>
    </location>
</feature>
<dbReference type="Proteomes" id="UP000321571">
    <property type="component" value="Unassembled WGS sequence"/>
</dbReference>
<evidence type="ECO:0000256" key="1">
    <source>
        <dbReference type="SAM" id="Phobius"/>
    </source>
</evidence>
<feature type="transmembrane region" description="Helical" evidence="1">
    <location>
        <begin position="109"/>
        <end position="130"/>
    </location>
</feature>